<reference evidence="1 2" key="1">
    <citation type="journal article" date="2024" name="Plant J.">
        <title>Genome sequences and population genomics reveal climatic adaptation and genomic divergence between two closely related sweetgum species.</title>
        <authorList>
            <person name="Xu W.Q."/>
            <person name="Ren C.Q."/>
            <person name="Zhang X.Y."/>
            <person name="Comes H.P."/>
            <person name="Liu X.H."/>
            <person name="Li Y.G."/>
            <person name="Kettle C.J."/>
            <person name="Jalonen R."/>
            <person name="Gaisberger H."/>
            <person name="Ma Y.Z."/>
            <person name="Qiu Y.X."/>
        </authorList>
    </citation>
    <scope>NUCLEOTIDE SEQUENCE [LARGE SCALE GENOMIC DNA]</scope>
    <source>
        <strain evidence="1">Hangzhou</strain>
    </source>
</reference>
<comment type="caution">
    <text evidence="1">The sequence shown here is derived from an EMBL/GenBank/DDBJ whole genome shotgun (WGS) entry which is preliminary data.</text>
</comment>
<protein>
    <recommendedName>
        <fullName evidence="3">Retrotransposon protein</fullName>
    </recommendedName>
</protein>
<accession>A0AAP0R6E4</accession>
<dbReference type="AlphaFoldDB" id="A0AAP0R6E4"/>
<gene>
    <name evidence="1" type="ORF">L1049_002115</name>
</gene>
<keyword evidence="2" id="KW-1185">Reference proteome</keyword>
<dbReference type="PANTHER" id="PTHR46250:SF15">
    <property type="entry name" value="OS01G0523800 PROTEIN"/>
    <property type="match status" value="1"/>
</dbReference>
<evidence type="ECO:0000313" key="1">
    <source>
        <dbReference type="EMBL" id="KAK9271752.1"/>
    </source>
</evidence>
<dbReference type="EMBL" id="JBBPBK010000013">
    <property type="protein sequence ID" value="KAK9271752.1"/>
    <property type="molecule type" value="Genomic_DNA"/>
</dbReference>
<dbReference type="Proteomes" id="UP001415857">
    <property type="component" value="Unassembled WGS sequence"/>
</dbReference>
<proteinExistence type="predicted"/>
<organism evidence="1 2">
    <name type="scientific">Liquidambar formosana</name>
    <name type="common">Formosan gum</name>
    <dbReference type="NCBI Taxonomy" id="63359"/>
    <lineage>
        <taxon>Eukaryota</taxon>
        <taxon>Viridiplantae</taxon>
        <taxon>Streptophyta</taxon>
        <taxon>Embryophyta</taxon>
        <taxon>Tracheophyta</taxon>
        <taxon>Spermatophyta</taxon>
        <taxon>Magnoliopsida</taxon>
        <taxon>eudicotyledons</taxon>
        <taxon>Gunneridae</taxon>
        <taxon>Pentapetalae</taxon>
        <taxon>Saxifragales</taxon>
        <taxon>Altingiaceae</taxon>
        <taxon>Liquidambar</taxon>
    </lineage>
</organism>
<dbReference type="PANTHER" id="PTHR46250">
    <property type="entry name" value="MYB/SANT-LIKE DNA-BINDING DOMAIN PROTEIN-RELATED"/>
    <property type="match status" value="1"/>
</dbReference>
<sequence length="89" mass="9853">MAIAEMFTNGSGFSWNEDDKMVVVEKSIYDLWVKSHPATKGLRNKPFPHYDTLLEIFGKNRANGLGATTFGQEEGTVEATRGNEGVRST</sequence>
<name>A0AAP0R6E4_LIQFO</name>
<evidence type="ECO:0000313" key="2">
    <source>
        <dbReference type="Proteomes" id="UP001415857"/>
    </source>
</evidence>
<evidence type="ECO:0008006" key="3">
    <source>
        <dbReference type="Google" id="ProtNLM"/>
    </source>
</evidence>